<dbReference type="InterPro" id="IPR023717">
    <property type="entry name" value="Pro-tRNA-Synthase_IIa_type1"/>
</dbReference>
<dbReference type="Pfam" id="PF04073">
    <property type="entry name" value="tRNA_edit"/>
    <property type="match status" value="1"/>
</dbReference>
<comment type="similarity">
    <text evidence="10">Belongs to the class-II aminoacyl-tRNA synthetase family. ProS type 1 subfamily.</text>
</comment>
<comment type="domain">
    <text evidence="10">Consists of three domains: the N-terminal catalytic domain, the editing domain and the C-terminal anticodon-binding domain.</text>
</comment>
<dbReference type="InterPro" id="IPR004500">
    <property type="entry name" value="Pro-tRNA-synth_IIa_bac-type"/>
</dbReference>
<evidence type="ECO:0000313" key="13">
    <source>
        <dbReference type="Proteomes" id="UP000094329"/>
    </source>
</evidence>
<protein>
    <recommendedName>
        <fullName evidence="10">Proline--tRNA ligase</fullName>
        <ecNumber evidence="10">6.1.1.15</ecNumber>
    </recommendedName>
    <alternativeName>
        <fullName evidence="10">Prolyl-tRNA synthetase</fullName>
        <shortName evidence="10">ProRS</shortName>
    </alternativeName>
</protein>
<comment type="function">
    <text evidence="10">Catalyzes the attachment of proline to tRNA(Pro) in a two-step reaction: proline is first activated by ATP to form Pro-AMP and then transferred to the acceptor end of tRNA(Pro). As ProRS can inadvertently accommodate and process non-cognate amino acids such as alanine and cysteine, to avoid such errors it has two additional distinct editing activities against alanine. One activity is designated as 'pretransfer' editing and involves the tRNA(Pro)-independent hydrolysis of activated Ala-AMP. The other activity is designated 'posttransfer' editing and involves deacylation of mischarged Ala-tRNA(Pro). The misacylated Cys-tRNA(Pro) is not edited by ProRS.</text>
</comment>
<dbReference type="EMBL" id="MDTU01000001">
    <property type="protein sequence ID" value="ODN42257.1"/>
    <property type="molecule type" value="Genomic_DNA"/>
</dbReference>
<dbReference type="CDD" id="cd00861">
    <property type="entry name" value="ProRS_anticodon_short"/>
    <property type="match status" value="1"/>
</dbReference>
<dbReference type="InterPro" id="IPR036621">
    <property type="entry name" value="Anticodon-bd_dom_sf"/>
</dbReference>
<dbReference type="SUPFAM" id="SSF55826">
    <property type="entry name" value="YbaK/ProRS associated domain"/>
    <property type="match status" value="1"/>
</dbReference>
<dbReference type="InterPro" id="IPR004154">
    <property type="entry name" value="Anticodon-bd"/>
</dbReference>
<dbReference type="InterPro" id="IPR002314">
    <property type="entry name" value="aa-tRNA-synt_IIb"/>
</dbReference>
<dbReference type="PIRSF" id="PIRSF001535">
    <property type="entry name" value="ProRS_1"/>
    <property type="match status" value="1"/>
</dbReference>
<comment type="subcellular location">
    <subcellularLocation>
        <location evidence="1 10">Cytoplasm</location>
    </subcellularLocation>
</comment>
<feature type="domain" description="Aminoacyl-transfer RNA synthetases class-II family profile" evidence="11">
    <location>
        <begin position="33"/>
        <end position="466"/>
    </location>
</feature>
<accession>A0ABX3A0A1</accession>
<evidence type="ECO:0000256" key="1">
    <source>
        <dbReference type="ARBA" id="ARBA00004496"/>
    </source>
</evidence>
<comment type="catalytic activity">
    <reaction evidence="9 10">
        <text>tRNA(Pro) + L-proline + ATP = L-prolyl-tRNA(Pro) + AMP + diphosphate</text>
        <dbReference type="Rhea" id="RHEA:14305"/>
        <dbReference type="Rhea" id="RHEA-COMP:9700"/>
        <dbReference type="Rhea" id="RHEA-COMP:9702"/>
        <dbReference type="ChEBI" id="CHEBI:30616"/>
        <dbReference type="ChEBI" id="CHEBI:33019"/>
        <dbReference type="ChEBI" id="CHEBI:60039"/>
        <dbReference type="ChEBI" id="CHEBI:78442"/>
        <dbReference type="ChEBI" id="CHEBI:78532"/>
        <dbReference type="ChEBI" id="CHEBI:456215"/>
        <dbReference type="EC" id="6.1.1.15"/>
    </reaction>
</comment>
<evidence type="ECO:0000256" key="4">
    <source>
        <dbReference type="ARBA" id="ARBA00022598"/>
    </source>
</evidence>
<dbReference type="SUPFAM" id="SSF55681">
    <property type="entry name" value="Class II aaRS and biotin synthetases"/>
    <property type="match status" value="1"/>
</dbReference>
<dbReference type="InterPro" id="IPR044140">
    <property type="entry name" value="ProRS_anticodon_short"/>
</dbReference>
<dbReference type="Gene3D" id="3.40.50.800">
    <property type="entry name" value="Anticodon-binding domain"/>
    <property type="match status" value="1"/>
</dbReference>
<keyword evidence="4 10" id="KW-0436">Ligase</keyword>
<evidence type="ECO:0000256" key="5">
    <source>
        <dbReference type="ARBA" id="ARBA00022741"/>
    </source>
</evidence>
<dbReference type="InterPro" id="IPR002316">
    <property type="entry name" value="Pro-tRNA-ligase_IIa"/>
</dbReference>
<evidence type="ECO:0000256" key="9">
    <source>
        <dbReference type="ARBA" id="ARBA00047671"/>
    </source>
</evidence>
<keyword evidence="6 10" id="KW-0067">ATP-binding</keyword>
<dbReference type="Pfam" id="PF03129">
    <property type="entry name" value="HGTP_anticodon"/>
    <property type="match status" value="1"/>
</dbReference>
<gene>
    <name evidence="10" type="primary">proS</name>
    <name evidence="12" type="ORF">BGC07_04035</name>
</gene>
<dbReference type="PROSITE" id="PS50862">
    <property type="entry name" value="AA_TRNA_LIGASE_II"/>
    <property type="match status" value="1"/>
</dbReference>
<dbReference type="InterPro" id="IPR007214">
    <property type="entry name" value="YbaK/aa-tRNA-synth-assoc-dom"/>
</dbReference>
<evidence type="ECO:0000256" key="6">
    <source>
        <dbReference type="ARBA" id="ARBA00022840"/>
    </source>
</evidence>
<evidence type="ECO:0000256" key="7">
    <source>
        <dbReference type="ARBA" id="ARBA00022917"/>
    </source>
</evidence>
<dbReference type="InterPro" id="IPR036754">
    <property type="entry name" value="YbaK/aa-tRNA-synt-asso_dom_sf"/>
</dbReference>
<evidence type="ECO:0000256" key="10">
    <source>
        <dbReference type="HAMAP-Rule" id="MF_01569"/>
    </source>
</evidence>
<evidence type="ECO:0000256" key="3">
    <source>
        <dbReference type="ARBA" id="ARBA00022490"/>
    </source>
</evidence>
<reference evidence="12 13" key="1">
    <citation type="submission" date="2016-08" db="EMBL/GenBank/DDBJ databases">
        <title>Draft genome sequence of Candidatus Piscirickettsia litoralis, from seawater.</title>
        <authorList>
            <person name="Wan X."/>
            <person name="Lee A.J."/>
            <person name="Hou S."/>
            <person name="Donachie S.P."/>
        </authorList>
    </citation>
    <scope>NUCLEOTIDE SEQUENCE [LARGE SCALE GENOMIC DNA]</scope>
    <source>
        <strain evidence="12 13">Y2</strain>
    </source>
</reference>
<dbReference type="InterPro" id="IPR045864">
    <property type="entry name" value="aa-tRNA-synth_II/BPL/LPL"/>
</dbReference>
<comment type="subunit">
    <text evidence="2 10">Homodimer.</text>
</comment>
<dbReference type="PANTHER" id="PTHR42753:SF2">
    <property type="entry name" value="PROLINE--TRNA LIGASE"/>
    <property type="match status" value="1"/>
</dbReference>
<dbReference type="RefSeq" id="WP_069312054.1">
    <property type="nucleotide sequence ID" value="NZ_MDTU01000001.1"/>
</dbReference>
<dbReference type="GO" id="GO:0016874">
    <property type="term" value="F:ligase activity"/>
    <property type="evidence" value="ECO:0007669"/>
    <property type="project" value="UniProtKB-KW"/>
</dbReference>
<dbReference type="Gene3D" id="3.30.930.10">
    <property type="entry name" value="Bira Bifunctional Protein, Domain 2"/>
    <property type="match status" value="2"/>
</dbReference>
<dbReference type="Pfam" id="PF00587">
    <property type="entry name" value="tRNA-synt_2b"/>
    <property type="match status" value="1"/>
</dbReference>
<sequence length="575" mass="63979">MKTSQYLITTLKETPADAELVSHQLMLRAGLIRRLASGLYTWMPLGLRVLRKVENIVRNEMNKAGAIEMLMTCSQPAELWQESGRWDKYGAELLRMKDRHQRDFCFGPTHEEVITDLVRRELSSYKELPVTLFQIQTKFRDEIRPRFGVMRSREFLMKDAYSFHSDRQSLEETYQAMYSAYSDIFNKLGLKFRAVIADNGSIGGSASHEFHVLADAGEDLIAYSDQSDYAANVEKAVALAPSTERPQASAELILVDTPIQRSIKDVCELLGCQANQTVKTLLVQGSEENTLVALVVRGDHELNEIKAEHLPEVASPLTLATDQQITTTMGAEAGFIGPVNSKVTVIVDTDAAQLADFVCGANQNGKHYQGVNWQRDAEYHYITDLRTVIAGDASPDGKGTLHMARGIEVGHIFQLGNNYSKAMQATVLDENGKQKTLEMGCYGIGVSRIIAAAIEQNHDDNGIIWPSAMAPFQVVIIGINYNKSTEVKQAADRLYQTMQQQGIEVILDDRKERPGVLFADADLIGIPHRIIIGDRGLKNGQVEYKSRRAGNSEDINLDDALGFIQNKLQLQSQPS</sequence>
<evidence type="ECO:0000313" key="12">
    <source>
        <dbReference type="EMBL" id="ODN42257.1"/>
    </source>
</evidence>
<keyword evidence="13" id="KW-1185">Reference proteome</keyword>
<dbReference type="CDD" id="cd00779">
    <property type="entry name" value="ProRS_core_prok"/>
    <property type="match status" value="1"/>
</dbReference>
<dbReference type="HAMAP" id="MF_01569">
    <property type="entry name" value="Pro_tRNA_synth_type1"/>
    <property type="match status" value="1"/>
</dbReference>
<name>A0ABX3A0A1_9GAMM</name>
<evidence type="ECO:0000259" key="11">
    <source>
        <dbReference type="PROSITE" id="PS50862"/>
    </source>
</evidence>
<dbReference type="NCBIfam" id="NF006625">
    <property type="entry name" value="PRK09194.1"/>
    <property type="match status" value="1"/>
</dbReference>
<dbReference type="InterPro" id="IPR033730">
    <property type="entry name" value="ProRS_core_prok"/>
</dbReference>
<organism evidence="12 13">
    <name type="scientific">Piscirickettsia litoralis</name>
    <dbReference type="NCBI Taxonomy" id="1891921"/>
    <lineage>
        <taxon>Bacteria</taxon>
        <taxon>Pseudomonadati</taxon>
        <taxon>Pseudomonadota</taxon>
        <taxon>Gammaproteobacteria</taxon>
        <taxon>Thiotrichales</taxon>
        <taxon>Piscirickettsiaceae</taxon>
        <taxon>Piscirickettsia</taxon>
    </lineage>
</organism>
<keyword evidence="3 10" id="KW-0963">Cytoplasm</keyword>
<dbReference type="SUPFAM" id="SSF52954">
    <property type="entry name" value="Class II aaRS ABD-related"/>
    <property type="match status" value="1"/>
</dbReference>
<dbReference type="PANTHER" id="PTHR42753">
    <property type="entry name" value="MITOCHONDRIAL RIBOSOME PROTEIN L39/PROLYL-TRNA LIGASE FAMILY MEMBER"/>
    <property type="match status" value="1"/>
</dbReference>
<keyword evidence="8 10" id="KW-0030">Aminoacyl-tRNA synthetase</keyword>
<dbReference type="InterPro" id="IPR050062">
    <property type="entry name" value="Pro-tRNA_synthetase"/>
</dbReference>
<keyword evidence="5 10" id="KW-0547">Nucleotide-binding</keyword>
<keyword evidence="7 10" id="KW-0648">Protein biosynthesis</keyword>
<comment type="caution">
    <text evidence="12">The sequence shown here is derived from an EMBL/GenBank/DDBJ whole genome shotgun (WGS) entry which is preliminary data.</text>
</comment>
<dbReference type="InterPro" id="IPR006195">
    <property type="entry name" value="aa-tRNA-synth_II"/>
</dbReference>
<dbReference type="PRINTS" id="PR01046">
    <property type="entry name" value="TRNASYNTHPRO"/>
</dbReference>
<evidence type="ECO:0000256" key="2">
    <source>
        <dbReference type="ARBA" id="ARBA00011738"/>
    </source>
</evidence>
<dbReference type="EC" id="6.1.1.15" evidence="10"/>
<proteinExistence type="inferred from homology"/>
<dbReference type="NCBIfam" id="TIGR00409">
    <property type="entry name" value="proS_fam_II"/>
    <property type="match status" value="1"/>
</dbReference>
<dbReference type="CDD" id="cd04334">
    <property type="entry name" value="ProRS-INS"/>
    <property type="match status" value="1"/>
</dbReference>
<evidence type="ECO:0000256" key="8">
    <source>
        <dbReference type="ARBA" id="ARBA00023146"/>
    </source>
</evidence>
<dbReference type="Proteomes" id="UP000094329">
    <property type="component" value="Unassembled WGS sequence"/>
</dbReference>